<accession>A0A7S0BN27</accession>
<evidence type="ECO:0000313" key="1">
    <source>
        <dbReference type="EMBL" id="CAD8397953.1"/>
    </source>
</evidence>
<protein>
    <submittedName>
        <fullName evidence="1">Uncharacterized protein</fullName>
    </submittedName>
</protein>
<dbReference type="AlphaFoldDB" id="A0A7S0BN27"/>
<name>A0A7S0BN27_9RHOD</name>
<gene>
    <name evidence="1" type="ORF">RMAR0315_LOCUS7943</name>
</gene>
<proteinExistence type="predicted"/>
<organism evidence="1">
    <name type="scientific">Rhodosorus marinus</name>
    <dbReference type="NCBI Taxonomy" id="101924"/>
    <lineage>
        <taxon>Eukaryota</taxon>
        <taxon>Rhodophyta</taxon>
        <taxon>Stylonematophyceae</taxon>
        <taxon>Stylonematales</taxon>
        <taxon>Stylonemataceae</taxon>
        <taxon>Rhodosorus</taxon>
    </lineage>
</organism>
<reference evidence="1" key="1">
    <citation type="submission" date="2021-01" db="EMBL/GenBank/DDBJ databases">
        <authorList>
            <person name="Corre E."/>
            <person name="Pelletier E."/>
            <person name="Niang G."/>
            <person name="Scheremetjew M."/>
            <person name="Finn R."/>
            <person name="Kale V."/>
            <person name="Holt S."/>
            <person name="Cochrane G."/>
            <person name="Meng A."/>
            <person name="Brown T."/>
            <person name="Cohen L."/>
        </authorList>
    </citation>
    <scope>NUCLEOTIDE SEQUENCE</scope>
    <source>
        <strain evidence="1">UTEX LB 2760</strain>
    </source>
</reference>
<dbReference type="EMBL" id="HBEK01014646">
    <property type="protein sequence ID" value="CAD8397953.1"/>
    <property type="molecule type" value="Transcribed_RNA"/>
</dbReference>
<sequence length="100" mass="11070">MQAMVESSAHASLKNSDTAMGLGFLVPGGIRVGGNAVGRFCSSTRRTVVRASEGDESKDRKSRDWDTEWQKFRENKEVVCGRICLSTIVQFNDMDGLVRK</sequence>